<dbReference type="RefSeq" id="WP_380216869.1">
    <property type="nucleotide sequence ID" value="NZ_JBHTBN010000002.1"/>
</dbReference>
<dbReference type="Proteomes" id="UP001596415">
    <property type="component" value="Unassembled WGS sequence"/>
</dbReference>
<reference evidence="2" key="1">
    <citation type="journal article" date="2019" name="Int. J. Syst. Evol. Microbiol.">
        <title>The Global Catalogue of Microorganisms (GCM) 10K type strain sequencing project: providing services to taxonomists for standard genome sequencing and annotation.</title>
        <authorList>
            <consortium name="The Broad Institute Genomics Platform"/>
            <consortium name="The Broad Institute Genome Sequencing Center for Infectious Disease"/>
            <person name="Wu L."/>
            <person name="Ma J."/>
        </authorList>
    </citation>
    <scope>NUCLEOTIDE SEQUENCE [LARGE SCALE GENOMIC DNA]</scope>
    <source>
        <strain evidence="2">CGMCC 1.16306</strain>
    </source>
</reference>
<evidence type="ECO:0008006" key="3">
    <source>
        <dbReference type="Google" id="ProtNLM"/>
    </source>
</evidence>
<dbReference type="EMBL" id="JBHTBN010000002">
    <property type="protein sequence ID" value="MFC7357020.1"/>
    <property type="molecule type" value="Genomic_DNA"/>
</dbReference>
<sequence length="143" mass="16359">MNEKKIFEDQDAKIQKLTTSTKKSDSIVNRLETKLLDENYFTLLGNDNAMTYFEKKGVEAIDVQNKVSNAILDKNAAPEGNSLVPYNGINGEMRINKIKFLNHRWVIADFTDGDYWGEMIFEYFINEDSSVDLTTLGSVLYTK</sequence>
<evidence type="ECO:0000313" key="2">
    <source>
        <dbReference type="Proteomes" id="UP001596415"/>
    </source>
</evidence>
<proteinExistence type="predicted"/>
<keyword evidence="2" id="KW-1185">Reference proteome</keyword>
<protein>
    <recommendedName>
        <fullName evidence="3">Hydrolase</fullName>
    </recommendedName>
</protein>
<organism evidence="1 2">
    <name type="scientific">Jejudonia soesokkakensis</name>
    <dbReference type="NCBI Taxonomy" id="1323432"/>
    <lineage>
        <taxon>Bacteria</taxon>
        <taxon>Pseudomonadati</taxon>
        <taxon>Bacteroidota</taxon>
        <taxon>Flavobacteriia</taxon>
        <taxon>Flavobacteriales</taxon>
        <taxon>Flavobacteriaceae</taxon>
        <taxon>Jejudonia</taxon>
    </lineage>
</organism>
<gene>
    <name evidence="1" type="ORF">ACFQO1_04930</name>
</gene>
<name>A0ABW2MT14_9FLAO</name>
<comment type="caution">
    <text evidence="1">The sequence shown here is derived from an EMBL/GenBank/DDBJ whole genome shotgun (WGS) entry which is preliminary data.</text>
</comment>
<evidence type="ECO:0000313" key="1">
    <source>
        <dbReference type="EMBL" id="MFC7357020.1"/>
    </source>
</evidence>
<accession>A0ABW2MT14</accession>